<evidence type="ECO:0000256" key="10">
    <source>
        <dbReference type="ARBA" id="ARBA00022839"/>
    </source>
</evidence>
<dbReference type="PANTHER" id="PTHR30231:SF41">
    <property type="entry name" value="DNA POLYMERASE III SUBUNIT EPSILON"/>
    <property type="match status" value="1"/>
</dbReference>
<feature type="binding site" evidence="19">
    <location>
        <position position="9"/>
    </location>
    <ligand>
        <name>a divalent metal cation</name>
        <dbReference type="ChEBI" id="CHEBI:60240"/>
        <label>1</label>
        <note>catalytic</note>
    </ligand>
</feature>
<sequence length="243" mass="26304">MREIVFDTETTGLDRLADRVIEIGGVELVNRFPTGRTFHVYINPQGRAIHPDALAVHGIGIEKLADKPAFPEIVNDFLNFFDGARLVAHNAMFDLGFINAELERAGQAPIPTERVVDTLALARRRHPMGPNSLDALCRRYGIDNSRRTLHGALLDSEILAEVYIELIGGKQAALGLTVESTNRGAGTVQQETIVIIGGRDQPLPPRLSAVEEAAHAALVEKIGTKAIWAKFAADADADADAAE</sequence>
<keyword evidence="12 20" id="KW-0239">DNA-directed DNA polymerase</keyword>
<evidence type="ECO:0000256" key="3">
    <source>
        <dbReference type="ARBA" id="ARBA00020352"/>
    </source>
</evidence>
<keyword evidence="13 19" id="KW-0464">Manganese</keyword>
<dbReference type="GO" id="GO:0005829">
    <property type="term" value="C:cytosol"/>
    <property type="evidence" value="ECO:0007669"/>
    <property type="project" value="TreeGrafter"/>
</dbReference>
<evidence type="ECO:0000256" key="17">
    <source>
        <dbReference type="PIRSR" id="PIRSR606309-1"/>
    </source>
</evidence>
<evidence type="ECO:0000256" key="12">
    <source>
        <dbReference type="ARBA" id="ARBA00022932"/>
    </source>
</evidence>
<feature type="binding site" evidence="18">
    <location>
        <position position="57"/>
    </location>
    <ligand>
        <name>substrate</name>
    </ligand>
</feature>
<dbReference type="InterPro" id="IPR012337">
    <property type="entry name" value="RNaseH-like_sf"/>
</dbReference>
<dbReference type="EMBL" id="QJTF01000005">
    <property type="protein sequence ID" value="PYE89067.1"/>
    <property type="molecule type" value="Genomic_DNA"/>
</dbReference>
<dbReference type="NCBIfam" id="TIGR01406">
    <property type="entry name" value="dnaQ_proteo"/>
    <property type="match status" value="1"/>
</dbReference>
<keyword evidence="9 20" id="KW-0378">Hydrolase</keyword>
<evidence type="ECO:0000256" key="2">
    <source>
        <dbReference type="ARBA" id="ARBA00012417"/>
    </source>
</evidence>
<keyword evidence="4 20" id="KW-0808">Transferase</keyword>
<keyword evidence="7 20" id="KW-0540">Nuclease</keyword>
<dbReference type="RefSeq" id="WP_110750290.1">
    <property type="nucleotide sequence ID" value="NZ_QJTF01000005.1"/>
</dbReference>
<feature type="binding site" evidence="18">
    <location>
        <position position="9"/>
    </location>
    <ligand>
        <name>substrate</name>
    </ligand>
</feature>
<evidence type="ECO:0000256" key="18">
    <source>
        <dbReference type="PIRSR" id="PIRSR606309-2"/>
    </source>
</evidence>
<keyword evidence="8 19" id="KW-0479">Metal-binding</keyword>
<dbReference type="GO" id="GO:0003887">
    <property type="term" value="F:DNA-directed DNA polymerase activity"/>
    <property type="evidence" value="ECO:0007669"/>
    <property type="project" value="UniProtKB-KW"/>
</dbReference>
<evidence type="ECO:0000256" key="7">
    <source>
        <dbReference type="ARBA" id="ARBA00022722"/>
    </source>
</evidence>
<evidence type="ECO:0000256" key="16">
    <source>
        <dbReference type="ARBA" id="ARBA00049244"/>
    </source>
</evidence>
<evidence type="ECO:0000259" key="21">
    <source>
        <dbReference type="SMART" id="SM00479"/>
    </source>
</evidence>
<evidence type="ECO:0000256" key="8">
    <source>
        <dbReference type="ARBA" id="ARBA00022723"/>
    </source>
</evidence>
<evidence type="ECO:0000256" key="4">
    <source>
        <dbReference type="ARBA" id="ARBA00022679"/>
    </source>
</evidence>
<dbReference type="CDD" id="cd06131">
    <property type="entry name" value="DNA_pol_III_epsilon_Ecoli_like"/>
    <property type="match status" value="1"/>
</dbReference>
<dbReference type="InterPro" id="IPR013520">
    <property type="entry name" value="Ribonucl_H"/>
</dbReference>
<comment type="subunit">
    <text evidence="15 20">DNA polymerase III contains a core (composed of alpha, epsilon and theta chains) that associates with a tau subunit. This core dimerizes to form the POLIII' complex. PolIII' associates with the gamma complex (composed of gamma, delta, delta', psi and chi chains) and with the beta chain to form the complete DNA polymerase III complex.</text>
</comment>
<keyword evidence="11 19" id="KW-0460">Magnesium</keyword>
<dbReference type="FunFam" id="3.30.420.10:FF:000012">
    <property type="entry name" value="DNA polymerase III subunit epsilon"/>
    <property type="match status" value="1"/>
</dbReference>
<dbReference type="GO" id="GO:0008408">
    <property type="term" value="F:3'-5' exonuclease activity"/>
    <property type="evidence" value="ECO:0007669"/>
    <property type="project" value="TreeGrafter"/>
</dbReference>
<evidence type="ECO:0000256" key="14">
    <source>
        <dbReference type="ARBA" id="ARBA00025483"/>
    </source>
</evidence>
<comment type="caution">
    <text evidence="22">The sequence shown here is derived from an EMBL/GenBank/DDBJ whole genome shotgun (WGS) entry which is preliminary data.</text>
</comment>
<dbReference type="Gene3D" id="3.30.420.10">
    <property type="entry name" value="Ribonuclease H-like superfamily/Ribonuclease H"/>
    <property type="match status" value="1"/>
</dbReference>
<evidence type="ECO:0000256" key="11">
    <source>
        <dbReference type="ARBA" id="ARBA00022842"/>
    </source>
</evidence>
<evidence type="ECO:0000313" key="23">
    <source>
        <dbReference type="Proteomes" id="UP000247454"/>
    </source>
</evidence>
<dbReference type="OrthoDB" id="9804290at2"/>
<evidence type="ECO:0000313" key="22">
    <source>
        <dbReference type="EMBL" id="PYE89067.1"/>
    </source>
</evidence>
<gene>
    <name evidence="20" type="primary">dnaQ</name>
    <name evidence="22" type="ORF">C7477_105170</name>
</gene>
<dbReference type="InterPro" id="IPR006309">
    <property type="entry name" value="DnaQ_proteo"/>
</dbReference>
<evidence type="ECO:0000256" key="13">
    <source>
        <dbReference type="ARBA" id="ARBA00023211"/>
    </source>
</evidence>
<evidence type="ECO:0000256" key="20">
    <source>
        <dbReference type="RuleBase" id="RU364087"/>
    </source>
</evidence>
<reference evidence="22 23" key="1">
    <citation type="submission" date="2018-06" db="EMBL/GenBank/DDBJ databases">
        <title>Genomic Encyclopedia of Type Strains, Phase III (KMG-III): the genomes of soil and plant-associated and newly described type strains.</title>
        <authorList>
            <person name="Whitman W."/>
        </authorList>
    </citation>
    <scope>NUCLEOTIDE SEQUENCE [LARGE SCALE GENOMIC DNA]</scope>
    <source>
        <strain evidence="22 23">ORS 1419</strain>
    </source>
</reference>
<feature type="binding site" evidence="18">
    <location>
        <position position="155"/>
    </location>
    <ligand>
        <name>substrate</name>
    </ligand>
</feature>
<feature type="domain" description="Exonuclease" evidence="21">
    <location>
        <begin position="2"/>
        <end position="172"/>
    </location>
</feature>
<dbReference type="NCBIfam" id="NF004316">
    <property type="entry name" value="PRK05711.1"/>
    <property type="match status" value="1"/>
</dbReference>
<dbReference type="AlphaFoldDB" id="A0A318T2Y1"/>
<comment type="function">
    <text evidence="14 20">DNA polymerase III is a complex, multichain enzyme responsible for most of the replicative synthesis in bacteria. The epsilon subunit contain the editing function and is a proofreading 3'-5' exonuclease.</text>
</comment>
<name>A0A318T2Y1_9HYPH</name>
<dbReference type="Proteomes" id="UP000247454">
    <property type="component" value="Unassembled WGS sequence"/>
</dbReference>
<dbReference type="Pfam" id="PF00929">
    <property type="entry name" value="RNase_T"/>
    <property type="match status" value="1"/>
</dbReference>
<feature type="binding site" evidence="18">
    <location>
        <position position="7"/>
    </location>
    <ligand>
        <name>substrate</name>
    </ligand>
</feature>
<evidence type="ECO:0000256" key="9">
    <source>
        <dbReference type="ARBA" id="ARBA00022801"/>
    </source>
</evidence>
<comment type="catalytic activity">
    <reaction evidence="16 20">
        <text>DNA(n) + a 2'-deoxyribonucleoside 5'-triphosphate = DNA(n+1) + diphosphate</text>
        <dbReference type="Rhea" id="RHEA:22508"/>
        <dbReference type="Rhea" id="RHEA-COMP:17339"/>
        <dbReference type="Rhea" id="RHEA-COMP:17340"/>
        <dbReference type="ChEBI" id="CHEBI:33019"/>
        <dbReference type="ChEBI" id="CHEBI:61560"/>
        <dbReference type="ChEBI" id="CHEBI:173112"/>
        <dbReference type="EC" id="2.7.7.7"/>
    </reaction>
</comment>
<protein>
    <recommendedName>
        <fullName evidence="3 20">DNA polymerase III subunit epsilon</fullName>
        <ecNumber evidence="2 20">2.7.7.7</ecNumber>
    </recommendedName>
</protein>
<dbReference type="PANTHER" id="PTHR30231">
    <property type="entry name" value="DNA POLYMERASE III SUBUNIT EPSILON"/>
    <property type="match status" value="1"/>
</dbReference>
<keyword evidence="5 20" id="KW-0548">Nucleotidyltransferase</keyword>
<evidence type="ECO:0000256" key="15">
    <source>
        <dbReference type="ARBA" id="ARBA00026073"/>
    </source>
</evidence>
<dbReference type="SMART" id="SM00479">
    <property type="entry name" value="EXOIII"/>
    <property type="match status" value="1"/>
</dbReference>
<keyword evidence="6 20" id="KW-0235">DNA replication</keyword>
<comment type="cofactor">
    <cofactor evidence="19">
        <name>Mg(2+)</name>
        <dbReference type="ChEBI" id="CHEBI:18420"/>
    </cofactor>
    <cofactor evidence="19">
        <name>Mn(2+)</name>
        <dbReference type="ChEBI" id="CHEBI:29035"/>
    </cofactor>
    <text evidence="19">Binds 2 divalent metal cations. Magnesium or manganese.</text>
</comment>
<evidence type="ECO:0000256" key="6">
    <source>
        <dbReference type="ARBA" id="ARBA00022705"/>
    </source>
</evidence>
<organism evidence="22 23">
    <name type="scientific">Phyllobacterium leguminum</name>
    <dbReference type="NCBI Taxonomy" id="314237"/>
    <lineage>
        <taxon>Bacteria</taxon>
        <taxon>Pseudomonadati</taxon>
        <taxon>Pseudomonadota</taxon>
        <taxon>Alphaproteobacteria</taxon>
        <taxon>Hyphomicrobiales</taxon>
        <taxon>Phyllobacteriaceae</taxon>
        <taxon>Phyllobacterium</taxon>
    </lineage>
</organism>
<keyword evidence="10 20" id="KW-0269">Exonuclease</keyword>
<dbReference type="InterPro" id="IPR006054">
    <property type="entry name" value="DnaQ"/>
</dbReference>
<accession>A0A318T2Y1</accession>
<evidence type="ECO:0000256" key="1">
    <source>
        <dbReference type="ARBA" id="ARBA00001936"/>
    </source>
</evidence>
<feature type="active site" description="Proton acceptor" evidence="17">
    <location>
        <position position="150"/>
    </location>
</feature>
<comment type="cofactor">
    <cofactor evidence="1 20">
        <name>Mn(2+)</name>
        <dbReference type="ChEBI" id="CHEBI:29035"/>
    </cofactor>
</comment>
<dbReference type="GO" id="GO:0046872">
    <property type="term" value="F:metal ion binding"/>
    <property type="evidence" value="ECO:0007669"/>
    <property type="project" value="UniProtKB-KW"/>
</dbReference>
<dbReference type="EC" id="2.7.7.7" evidence="2 20"/>
<dbReference type="NCBIfam" id="TIGR00573">
    <property type="entry name" value="dnaq"/>
    <property type="match status" value="1"/>
</dbReference>
<evidence type="ECO:0000256" key="19">
    <source>
        <dbReference type="PIRSR" id="PIRSR606309-3"/>
    </source>
</evidence>
<evidence type="ECO:0000256" key="5">
    <source>
        <dbReference type="ARBA" id="ARBA00022695"/>
    </source>
</evidence>
<keyword evidence="23" id="KW-1185">Reference proteome</keyword>
<dbReference type="GO" id="GO:0045004">
    <property type="term" value="P:DNA replication proofreading"/>
    <property type="evidence" value="ECO:0007669"/>
    <property type="project" value="TreeGrafter"/>
</dbReference>
<feature type="binding site" evidence="19">
    <location>
        <position position="7"/>
    </location>
    <ligand>
        <name>a divalent metal cation</name>
        <dbReference type="ChEBI" id="CHEBI:60240"/>
        <label>1</label>
        <note>catalytic</note>
    </ligand>
</feature>
<dbReference type="InterPro" id="IPR036397">
    <property type="entry name" value="RNaseH_sf"/>
</dbReference>
<feature type="binding site" evidence="19">
    <location>
        <position position="155"/>
    </location>
    <ligand>
        <name>a divalent metal cation</name>
        <dbReference type="ChEBI" id="CHEBI:60240"/>
        <label>1</label>
        <note>catalytic</note>
    </ligand>
</feature>
<dbReference type="SUPFAM" id="SSF53098">
    <property type="entry name" value="Ribonuclease H-like"/>
    <property type="match status" value="1"/>
</dbReference>
<proteinExistence type="predicted"/>
<dbReference type="GO" id="GO:0003677">
    <property type="term" value="F:DNA binding"/>
    <property type="evidence" value="ECO:0007669"/>
    <property type="project" value="InterPro"/>
</dbReference>